<protein>
    <submittedName>
        <fullName evidence="2">Uncharacterized protein</fullName>
    </submittedName>
</protein>
<dbReference type="EMBL" id="HBFR01043235">
    <property type="protein sequence ID" value="CAD8904437.1"/>
    <property type="molecule type" value="Transcribed_RNA"/>
</dbReference>
<feature type="region of interest" description="Disordered" evidence="1">
    <location>
        <begin position="569"/>
        <end position="589"/>
    </location>
</feature>
<feature type="compositionally biased region" description="Low complexity" evidence="1">
    <location>
        <begin position="258"/>
        <end position="275"/>
    </location>
</feature>
<gene>
    <name evidence="2" type="ORF">CHYS00102_LOCUS31657</name>
</gene>
<feature type="region of interest" description="Disordered" evidence="1">
    <location>
        <begin position="39"/>
        <end position="84"/>
    </location>
</feature>
<reference evidence="2" key="1">
    <citation type="submission" date="2021-01" db="EMBL/GenBank/DDBJ databases">
        <authorList>
            <person name="Corre E."/>
            <person name="Pelletier E."/>
            <person name="Niang G."/>
            <person name="Scheremetjew M."/>
            <person name="Finn R."/>
            <person name="Kale V."/>
            <person name="Holt S."/>
            <person name="Cochrane G."/>
            <person name="Meng A."/>
            <person name="Brown T."/>
            <person name="Cohen L."/>
        </authorList>
    </citation>
    <scope>NUCLEOTIDE SEQUENCE</scope>
    <source>
        <strain evidence="2">308</strain>
    </source>
</reference>
<evidence type="ECO:0000256" key="1">
    <source>
        <dbReference type="SAM" id="MobiDB-lite"/>
    </source>
</evidence>
<sequence>MFRLLSKSACHTSPAIVIETDVDESRVLSPKACDNNAPKEIIDSTSKSPVKNMRNNSSCKKSAKSAPFMMKPETQSSSSDHENDPVVKLAKRVIDLTMHELGFRRTIVSKQKKWINASYIKRQQIGNLSLNFKNSTKQPVVLRVDRRDHLTAVVGKQIGKKEKVGMEEAIMEVEMPPYGRYNGFTFPKVGKYQFSYKIDGSPELRYCLTVSIVDGVDPEEVPQQKRPVCSLKKMTNKNDNKLQKSKNANKENVELESKTTSSDSTSLASSTSDELPLQTRAVSPPYDFKWNELKEQNSFFKFSQFDEELEAFNQERLSRKAEANTKSNYHRNLRSKKDVPKKNKIPEIDMQKERGLLFGAITNHAELPNASGNKFPHLSPFEFRSLASLKQTPIQCHDVRAPEAIRSSPVSFSRWDNAFVNQKQKEVFIRITSSFEFVPHHISVTRGTFINWILDDDVMGVCEFSLVGVESNHSSSNYFLPVVFRSYVLQKKCCNGYGISTNAFPSSVTYWCEINTDMKASITIIDNVDENLSIFDNDPSLLSSTKVCEFDKSGKESVEVDKLISSSSTNNIPENDLSKLPSRRNAKQKLNGRNKYKRQNYFDSHDRAVKKIPKFGRKKTRDKGFRHVKKNSIGSDTVSTMCEEQKIKNDEKCDESSTVTKSNRMQKIERTILETLPPSSPTLKVKCNSFSTDCEHGVILKTSDLSINTPKDCDKFVLQNQVPDKLIPNLHSFVSTEFAVSSTLVPEKSKLGNYLLKRMCTVIDDSMQDHSIIFL</sequence>
<proteinExistence type="predicted"/>
<name>A0A7S1C3M6_9STRA</name>
<feature type="compositionally biased region" description="Polar residues" evidence="1">
    <location>
        <begin position="43"/>
        <end position="56"/>
    </location>
</feature>
<feature type="compositionally biased region" description="Basic and acidic residues" evidence="1">
    <location>
        <begin position="236"/>
        <end position="257"/>
    </location>
</feature>
<organism evidence="2">
    <name type="scientific">Corethron hystrix</name>
    <dbReference type="NCBI Taxonomy" id="216773"/>
    <lineage>
        <taxon>Eukaryota</taxon>
        <taxon>Sar</taxon>
        <taxon>Stramenopiles</taxon>
        <taxon>Ochrophyta</taxon>
        <taxon>Bacillariophyta</taxon>
        <taxon>Coscinodiscophyceae</taxon>
        <taxon>Corethrophycidae</taxon>
        <taxon>Corethrales</taxon>
        <taxon>Corethraceae</taxon>
        <taxon>Corethron</taxon>
    </lineage>
</organism>
<feature type="compositionally biased region" description="Low complexity" evidence="1">
    <location>
        <begin position="57"/>
        <end position="66"/>
    </location>
</feature>
<accession>A0A7S1C3M6</accession>
<evidence type="ECO:0000313" key="2">
    <source>
        <dbReference type="EMBL" id="CAD8904437.1"/>
    </source>
</evidence>
<feature type="region of interest" description="Disordered" evidence="1">
    <location>
        <begin position="235"/>
        <end position="278"/>
    </location>
</feature>
<dbReference type="AlphaFoldDB" id="A0A7S1C3M6"/>